<evidence type="ECO:0000313" key="3">
    <source>
        <dbReference type="Proteomes" id="UP001139260"/>
    </source>
</evidence>
<dbReference type="PANTHER" id="PTHR23077:SF198">
    <property type="entry name" value="ATP-DEPENDENT ZINC METALLOPROTEASE FTSH"/>
    <property type="match status" value="1"/>
</dbReference>
<dbReference type="PANTHER" id="PTHR23077">
    <property type="entry name" value="AAA-FAMILY ATPASE"/>
    <property type="match status" value="1"/>
</dbReference>
<organism evidence="2 3">
    <name type="scientific">Flavobacterium pygoscelis</name>
    <dbReference type="NCBI Taxonomy" id="2893176"/>
    <lineage>
        <taxon>Bacteria</taxon>
        <taxon>Pseudomonadati</taxon>
        <taxon>Bacteroidota</taxon>
        <taxon>Flavobacteriia</taxon>
        <taxon>Flavobacteriales</taxon>
        <taxon>Flavobacteriaceae</taxon>
        <taxon>Flavobacterium</taxon>
    </lineage>
</organism>
<feature type="domain" description="AAA+ ATPase" evidence="1">
    <location>
        <begin position="49"/>
        <end position="182"/>
    </location>
</feature>
<dbReference type="EMBL" id="JALNUB010000002">
    <property type="protein sequence ID" value="MCK8140992.1"/>
    <property type="molecule type" value="Genomic_DNA"/>
</dbReference>
<dbReference type="SMART" id="SM00382">
    <property type="entry name" value="AAA"/>
    <property type="match status" value="1"/>
</dbReference>
<keyword evidence="2" id="KW-0067">ATP-binding</keyword>
<reference evidence="2" key="1">
    <citation type="submission" date="2022-04" db="EMBL/GenBank/DDBJ databases">
        <title>Flavobacterium pygoscelis sp. nov. isolated from Chinstrap chick (Pygoscelis antarcticus).</title>
        <authorList>
            <person name="Irgang R."/>
            <person name="Poblete-Morales M."/>
            <person name="Avendano-Herrera R."/>
        </authorList>
    </citation>
    <scope>NUCLEOTIDE SEQUENCE</scope>
    <source>
        <strain evidence="2">I-SCBP12n</strain>
    </source>
</reference>
<evidence type="ECO:0000313" key="2">
    <source>
        <dbReference type="EMBL" id="MCK8140992.1"/>
    </source>
</evidence>
<dbReference type="AlphaFoldDB" id="A0A9X2BKD5"/>
<gene>
    <name evidence="2" type="ORF">MW871_03720</name>
</gene>
<dbReference type="CDD" id="cd19481">
    <property type="entry name" value="RecA-like_protease"/>
    <property type="match status" value="1"/>
</dbReference>
<dbReference type="GO" id="GO:0005524">
    <property type="term" value="F:ATP binding"/>
    <property type="evidence" value="ECO:0007669"/>
    <property type="project" value="UniProtKB-KW"/>
</dbReference>
<protein>
    <submittedName>
        <fullName evidence="2">ATP-binding protein</fullName>
    </submittedName>
</protein>
<sequence>MELHNLLINDTEIVSLNDVFLNHYNQKSIQQLIKEHKYVDELTKFGLPVNNKILLQGNSGCGKTTTAKAIANAIGKPILTLNLSNIVCSRIGETSQNIKQVFDKAGREKAVLFLDEFDQIGKARGNDDKDVGEMRRLVNTIIQLIDYFPKNALLICATNHPEIIDIALMRRFQLRINFEMPSKDILDDYYNKILASFPAELQNIERKYEISFAEAKDYAFTIIKSALIEKLEKAQPLD</sequence>
<dbReference type="InterPro" id="IPR003959">
    <property type="entry name" value="ATPase_AAA_core"/>
</dbReference>
<dbReference type="Pfam" id="PF00004">
    <property type="entry name" value="AAA"/>
    <property type="match status" value="1"/>
</dbReference>
<keyword evidence="3" id="KW-1185">Reference proteome</keyword>
<dbReference type="Proteomes" id="UP001139260">
    <property type="component" value="Unassembled WGS sequence"/>
</dbReference>
<comment type="caution">
    <text evidence="2">The sequence shown here is derived from an EMBL/GenBank/DDBJ whole genome shotgun (WGS) entry which is preliminary data.</text>
</comment>
<evidence type="ECO:0000259" key="1">
    <source>
        <dbReference type="SMART" id="SM00382"/>
    </source>
</evidence>
<dbReference type="Gene3D" id="3.40.50.300">
    <property type="entry name" value="P-loop containing nucleotide triphosphate hydrolases"/>
    <property type="match status" value="1"/>
</dbReference>
<proteinExistence type="predicted"/>
<dbReference type="GO" id="GO:0016887">
    <property type="term" value="F:ATP hydrolysis activity"/>
    <property type="evidence" value="ECO:0007669"/>
    <property type="project" value="InterPro"/>
</dbReference>
<dbReference type="SUPFAM" id="SSF52540">
    <property type="entry name" value="P-loop containing nucleoside triphosphate hydrolases"/>
    <property type="match status" value="1"/>
</dbReference>
<accession>A0A9X2BKD5</accession>
<dbReference type="RefSeq" id="WP_248427600.1">
    <property type="nucleotide sequence ID" value="NZ_JALNUB010000002.1"/>
</dbReference>
<name>A0A9X2BKD5_9FLAO</name>
<dbReference type="InterPro" id="IPR027417">
    <property type="entry name" value="P-loop_NTPase"/>
</dbReference>
<dbReference type="InterPro" id="IPR003593">
    <property type="entry name" value="AAA+_ATPase"/>
</dbReference>
<keyword evidence="2" id="KW-0547">Nucleotide-binding</keyword>
<dbReference type="InterPro" id="IPR050168">
    <property type="entry name" value="AAA_ATPase_domain"/>
</dbReference>